<evidence type="ECO:0000256" key="1">
    <source>
        <dbReference type="SAM" id="SignalP"/>
    </source>
</evidence>
<dbReference type="Proteomes" id="UP001107558">
    <property type="component" value="Chromosome 2"/>
</dbReference>
<sequence>MSFLKNFLFIFVIIRLLTECTPQNSKIQEVDVANNTLGASVFSQTPTNSFKSNLLFVTSEEKNKLINKIERISRQTMHLGSRNNTDIDDYDSDENTGLCLTCRGCPKGHKKARSGKCVAIVNVGKK</sequence>
<accession>A0A9J6CCA6</accession>
<evidence type="ECO:0000313" key="3">
    <source>
        <dbReference type="Proteomes" id="UP001107558"/>
    </source>
</evidence>
<protein>
    <submittedName>
        <fullName evidence="2">Uncharacterized protein</fullName>
    </submittedName>
</protein>
<feature type="signal peptide" evidence="1">
    <location>
        <begin position="1"/>
        <end position="22"/>
    </location>
</feature>
<dbReference type="AlphaFoldDB" id="A0A9J6CCA6"/>
<gene>
    <name evidence="2" type="ORF">PVAND_008834</name>
</gene>
<evidence type="ECO:0000313" key="2">
    <source>
        <dbReference type="EMBL" id="KAG5679254.1"/>
    </source>
</evidence>
<feature type="chain" id="PRO_5039942276" evidence="1">
    <location>
        <begin position="23"/>
        <end position="126"/>
    </location>
</feature>
<keyword evidence="1" id="KW-0732">Signal</keyword>
<keyword evidence="3" id="KW-1185">Reference proteome</keyword>
<reference evidence="2" key="1">
    <citation type="submission" date="2021-03" db="EMBL/GenBank/DDBJ databases">
        <title>Chromosome level genome of the anhydrobiotic midge Polypedilum vanderplanki.</title>
        <authorList>
            <person name="Yoshida Y."/>
            <person name="Kikawada T."/>
            <person name="Gusev O."/>
        </authorList>
    </citation>
    <scope>NUCLEOTIDE SEQUENCE</scope>
    <source>
        <strain evidence="2">NIAS01</strain>
        <tissue evidence="2">Whole body or cell culture</tissue>
    </source>
</reference>
<name>A0A9J6CCA6_POLVA</name>
<proteinExistence type="predicted"/>
<dbReference type="EMBL" id="JADBJN010000002">
    <property type="protein sequence ID" value="KAG5679254.1"/>
    <property type="molecule type" value="Genomic_DNA"/>
</dbReference>
<comment type="caution">
    <text evidence="2">The sequence shown here is derived from an EMBL/GenBank/DDBJ whole genome shotgun (WGS) entry which is preliminary data.</text>
</comment>
<organism evidence="2 3">
    <name type="scientific">Polypedilum vanderplanki</name>
    <name type="common">Sleeping chironomid midge</name>
    <dbReference type="NCBI Taxonomy" id="319348"/>
    <lineage>
        <taxon>Eukaryota</taxon>
        <taxon>Metazoa</taxon>
        <taxon>Ecdysozoa</taxon>
        <taxon>Arthropoda</taxon>
        <taxon>Hexapoda</taxon>
        <taxon>Insecta</taxon>
        <taxon>Pterygota</taxon>
        <taxon>Neoptera</taxon>
        <taxon>Endopterygota</taxon>
        <taxon>Diptera</taxon>
        <taxon>Nematocera</taxon>
        <taxon>Chironomoidea</taxon>
        <taxon>Chironomidae</taxon>
        <taxon>Chironominae</taxon>
        <taxon>Polypedilum</taxon>
        <taxon>Polypedilum</taxon>
    </lineage>
</organism>